<gene>
    <name evidence="2" type="ORF">SeLEV6574_g07072</name>
    <name evidence="3" type="ORF">SeMB42_g05263</name>
</gene>
<dbReference type="Proteomes" id="UP000320475">
    <property type="component" value="Unassembled WGS sequence"/>
</dbReference>
<feature type="compositionally biased region" description="Basic and acidic residues" evidence="1">
    <location>
        <begin position="53"/>
        <end position="67"/>
    </location>
</feature>
<evidence type="ECO:0000313" key="4">
    <source>
        <dbReference type="Proteomes" id="UP000317494"/>
    </source>
</evidence>
<keyword evidence="4" id="KW-1185">Reference proteome</keyword>
<proteinExistence type="predicted"/>
<organism evidence="2 5">
    <name type="scientific">Synchytrium endobioticum</name>
    <dbReference type="NCBI Taxonomy" id="286115"/>
    <lineage>
        <taxon>Eukaryota</taxon>
        <taxon>Fungi</taxon>
        <taxon>Fungi incertae sedis</taxon>
        <taxon>Chytridiomycota</taxon>
        <taxon>Chytridiomycota incertae sedis</taxon>
        <taxon>Chytridiomycetes</taxon>
        <taxon>Synchytriales</taxon>
        <taxon>Synchytriaceae</taxon>
        <taxon>Synchytrium</taxon>
    </lineage>
</organism>
<dbReference type="Proteomes" id="UP000317494">
    <property type="component" value="Unassembled WGS sequence"/>
</dbReference>
<evidence type="ECO:0000313" key="5">
    <source>
        <dbReference type="Proteomes" id="UP000320475"/>
    </source>
</evidence>
<dbReference type="VEuPathDB" id="FungiDB:SeMB42_g05263"/>
<evidence type="ECO:0000313" key="3">
    <source>
        <dbReference type="EMBL" id="TPX42146.1"/>
    </source>
</evidence>
<feature type="compositionally biased region" description="Basic and acidic residues" evidence="1">
    <location>
        <begin position="78"/>
        <end position="95"/>
    </location>
</feature>
<accession>A0A507CJ46</accession>
<sequence>MRPDEHQKKASRAWNRAHPEGRGGSNARGRGGRGGAPPSNPRSTNNQESTNDDVVHASQHDKDKDAGDSAVRTSYSKRTIESNEYRFIEQVEDHPNLPPGRPAPLSDEQIEQERADKELMHDIKEFQKEQWEQGRYQDLKERQDIDVRQIANALKQAPVKRKLDLSKFASASASASK</sequence>
<comment type="caution">
    <text evidence="2">The sequence shown here is derived from an EMBL/GenBank/DDBJ whole genome shotgun (WGS) entry which is preliminary data.</text>
</comment>
<dbReference type="EMBL" id="QEAN01000243">
    <property type="protein sequence ID" value="TPX42146.1"/>
    <property type="molecule type" value="Genomic_DNA"/>
</dbReference>
<name>A0A507CJ46_9FUNG</name>
<dbReference type="EMBL" id="QEAM01000457">
    <property type="protein sequence ID" value="TPX39651.1"/>
    <property type="molecule type" value="Genomic_DNA"/>
</dbReference>
<protein>
    <submittedName>
        <fullName evidence="2">Uncharacterized protein</fullName>
    </submittedName>
</protein>
<evidence type="ECO:0000256" key="1">
    <source>
        <dbReference type="SAM" id="MobiDB-lite"/>
    </source>
</evidence>
<feature type="region of interest" description="Disordered" evidence="1">
    <location>
        <begin position="1"/>
        <end position="110"/>
    </location>
</feature>
<dbReference type="AlphaFoldDB" id="A0A507CJ46"/>
<reference evidence="4 5" key="1">
    <citation type="journal article" date="2019" name="Sci. Rep.">
        <title>Comparative genomics of chytrid fungi reveal insights into the obligate biotrophic and pathogenic lifestyle of Synchytrium endobioticum.</title>
        <authorList>
            <person name="van de Vossenberg B.T.L.H."/>
            <person name="Warris S."/>
            <person name="Nguyen H.D.T."/>
            <person name="van Gent-Pelzer M.P.E."/>
            <person name="Joly D.L."/>
            <person name="van de Geest H.C."/>
            <person name="Bonants P.J.M."/>
            <person name="Smith D.S."/>
            <person name="Levesque C.A."/>
            <person name="van der Lee T.A.J."/>
        </authorList>
    </citation>
    <scope>NUCLEOTIDE SEQUENCE [LARGE SCALE GENOMIC DNA]</scope>
    <source>
        <strain evidence="2 5">LEV6574</strain>
        <strain evidence="3 4">MB42</strain>
    </source>
</reference>
<evidence type="ECO:0000313" key="2">
    <source>
        <dbReference type="EMBL" id="TPX39651.1"/>
    </source>
</evidence>
<dbReference type="OrthoDB" id="5596566at2759"/>